<evidence type="ECO:0000313" key="2">
    <source>
        <dbReference type="EMBL" id="CDI97264.1"/>
    </source>
</evidence>
<proteinExistence type="predicted"/>
<organism evidence="2 4">
    <name type="scientific">Echinococcus multilocularis</name>
    <name type="common">Fox tapeworm</name>
    <dbReference type="NCBI Taxonomy" id="6211"/>
    <lineage>
        <taxon>Eukaryota</taxon>
        <taxon>Metazoa</taxon>
        <taxon>Spiralia</taxon>
        <taxon>Lophotrochozoa</taxon>
        <taxon>Platyhelminthes</taxon>
        <taxon>Cestoda</taxon>
        <taxon>Eucestoda</taxon>
        <taxon>Cyclophyllidea</taxon>
        <taxon>Taeniidae</taxon>
        <taxon>Echinococcus</taxon>
    </lineage>
</organism>
<reference evidence="2" key="1">
    <citation type="journal article" date="2013" name="Nature">
        <title>The genomes of four tapeworm species reveal adaptations to parasitism.</title>
        <authorList>
            <person name="Tsai I.J."/>
            <person name="Zarowiecki M."/>
            <person name="Holroyd N."/>
            <person name="Garciarrubio A."/>
            <person name="Sanchez-Flores A."/>
            <person name="Brooks K.L."/>
            <person name="Tracey A."/>
            <person name="Bobes R.J."/>
            <person name="Fragoso G."/>
            <person name="Sciutto E."/>
            <person name="Aslett M."/>
            <person name="Beasley H."/>
            <person name="Bennett H.M."/>
            <person name="Cai J."/>
            <person name="Camicia F."/>
            <person name="Clark R."/>
            <person name="Cucher M."/>
            <person name="De Silva N."/>
            <person name="Day T.A."/>
            <person name="Deplazes P."/>
            <person name="Estrada K."/>
            <person name="Fernandez C."/>
            <person name="Holland P.W."/>
            <person name="Hou J."/>
            <person name="Hu S."/>
            <person name="Huckvale T."/>
            <person name="Hung S.S."/>
            <person name="Kamenetzky L."/>
            <person name="Keane J.A."/>
            <person name="Kiss F."/>
            <person name="Koziol U."/>
            <person name="Lambert O."/>
            <person name="Liu K."/>
            <person name="Luo X."/>
            <person name="Luo Y."/>
            <person name="Macchiaroli N."/>
            <person name="Nichol S."/>
            <person name="Paps J."/>
            <person name="Parkinson J."/>
            <person name="Pouchkina-Stantcheva N."/>
            <person name="Riddiford N."/>
            <person name="Rosenzvit M."/>
            <person name="Salinas G."/>
            <person name="Wasmuth J.D."/>
            <person name="Zamanian M."/>
            <person name="Zheng Y."/>
            <person name="Cai X."/>
            <person name="Soberon X."/>
            <person name="Olson P.D."/>
            <person name="Laclette J.P."/>
            <person name="Brehm K."/>
            <person name="Berriman M."/>
            <person name="Garciarrubio A."/>
            <person name="Bobes R.J."/>
            <person name="Fragoso G."/>
            <person name="Sanchez-Flores A."/>
            <person name="Estrada K."/>
            <person name="Cevallos M.A."/>
            <person name="Morett E."/>
            <person name="Gonzalez V."/>
            <person name="Portillo T."/>
            <person name="Ochoa-Leyva A."/>
            <person name="Jose M.V."/>
            <person name="Sciutto E."/>
            <person name="Landa A."/>
            <person name="Jimenez L."/>
            <person name="Valdes V."/>
            <person name="Carrero J.C."/>
            <person name="Larralde C."/>
            <person name="Morales-Montor J."/>
            <person name="Limon-Lason J."/>
            <person name="Soberon X."/>
            <person name="Laclette J.P."/>
        </authorList>
    </citation>
    <scope>NUCLEOTIDE SEQUENCE [LARGE SCALE GENOMIC DNA]</scope>
</reference>
<reference evidence="2" key="2">
    <citation type="submission" date="2015-11" db="EMBL/GenBank/DDBJ databases">
        <authorList>
            <person name="Zhang Y."/>
            <person name="Guo Z."/>
        </authorList>
    </citation>
    <scope>NUCLEOTIDE SEQUENCE</scope>
</reference>
<feature type="region of interest" description="Disordered" evidence="1">
    <location>
        <begin position="29"/>
        <end position="66"/>
    </location>
</feature>
<evidence type="ECO:0000256" key="1">
    <source>
        <dbReference type="SAM" id="MobiDB-lite"/>
    </source>
</evidence>
<feature type="compositionally biased region" description="Low complexity" evidence="1">
    <location>
        <begin position="45"/>
        <end position="55"/>
    </location>
</feature>
<evidence type="ECO:0000313" key="3">
    <source>
        <dbReference type="EMBL" id="CDI97265.1"/>
    </source>
</evidence>
<dbReference type="Proteomes" id="UP000017246">
    <property type="component" value="Unassembled WGS sequence"/>
</dbReference>
<dbReference type="EMBL" id="LN902844">
    <property type="protein sequence ID" value="CDI97265.1"/>
    <property type="molecule type" value="Genomic_DNA"/>
</dbReference>
<accession>A0A077RD68</accession>
<dbReference type="AlphaFoldDB" id="A0A077RD68"/>
<feature type="compositionally biased region" description="Basic and acidic residues" evidence="1">
    <location>
        <begin position="56"/>
        <end position="66"/>
    </location>
</feature>
<dbReference type="EMBL" id="LN902844">
    <property type="protein sequence ID" value="CDI97264.1"/>
    <property type="molecule type" value="Genomic_DNA"/>
</dbReference>
<keyword evidence="4" id="KW-1185">Reference proteome</keyword>
<feature type="compositionally biased region" description="Gly residues" evidence="1">
    <location>
        <begin position="32"/>
        <end position="44"/>
    </location>
</feature>
<protein>
    <submittedName>
        <fullName evidence="2">Uncharacterized protein</fullName>
    </submittedName>
</protein>
<evidence type="ECO:0000313" key="4">
    <source>
        <dbReference type="Proteomes" id="UP000017246"/>
    </source>
</evidence>
<sequence length="66" mass="7041">MTEYYEVYRIKIDDASLLVDKTTNDRVIPNGEGNGGVKMDGSGGCECDSSGASGSSKEEISQKLSF</sequence>
<gene>
    <name evidence="2" type="ORF">EmuJ_000103200</name>
    <name evidence="3" type="ORF">EmuJ_000103300</name>
</gene>
<name>A0A077RD68_ECHMU</name>